<reference evidence="1" key="1">
    <citation type="submission" date="2019-08" db="EMBL/GenBank/DDBJ databases">
        <authorList>
            <person name="Kucharzyk K."/>
            <person name="Murdoch R.W."/>
            <person name="Higgins S."/>
            <person name="Loffler F."/>
        </authorList>
    </citation>
    <scope>NUCLEOTIDE SEQUENCE</scope>
</reference>
<dbReference type="AlphaFoldDB" id="A0A645DXU2"/>
<organism evidence="1">
    <name type="scientific">bioreactor metagenome</name>
    <dbReference type="NCBI Taxonomy" id="1076179"/>
    <lineage>
        <taxon>unclassified sequences</taxon>
        <taxon>metagenomes</taxon>
        <taxon>ecological metagenomes</taxon>
    </lineage>
</organism>
<sequence>MNVKKASFTDEQRKEIQEALKRPQTPHVYKRLMALKLKAAPTVLISRANARIYISVLPKIWFEKDWLIRVFVRKKI</sequence>
<evidence type="ECO:0000313" key="1">
    <source>
        <dbReference type="EMBL" id="MPM93152.1"/>
    </source>
</evidence>
<dbReference type="EMBL" id="VSSQ01039994">
    <property type="protein sequence ID" value="MPM93152.1"/>
    <property type="molecule type" value="Genomic_DNA"/>
</dbReference>
<name>A0A645DXU2_9ZZZZ</name>
<gene>
    <name evidence="1" type="ORF">SDC9_140288</name>
</gene>
<accession>A0A645DXU2</accession>
<comment type="caution">
    <text evidence="1">The sequence shown here is derived from an EMBL/GenBank/DDBJ whole genome shotgun (WGS) entry which is preliminary data.</text>
</comment>
<protein>
    <submittedName>
        <fullName evidence="1">Uncharacterized protein</fullName>
    </submittedName>
</protein>
<proteinExistence type="predicted"/>